<dbReference type="EMBL" id="JAVDYF010000001">
    <property type="protein sequence ID" value="MDR7354908.1"/>
    <property type="molecule type" value="Genomic_DNA"/>
</dbReference>
<reference evidence="6 7" key="1">
    <citation type="submission" date="2023-07" db="EMBL/GenBank/DDBJ databases">
        <title>Sequencing the genomes of 1000 actinobacteria strains.</title>
        <authorList>
            <person name="Klenk H.-P."/>
        </authorList>
    </citation>
    <scope>NUCLEOTIDE SEQUENCE [LARGE SCALE GENOMIC DNA]</scope>
    <source>
        <strain evidence="6 7">DSM 44508</strain>
    </source>
</reference>
<dbReference type="Proteomes" id="UP001183619">
    <property type="component" value="Unassembled WGS sequence"/>
</dbReference>
<evidence type="ECO:0000259" key="5">
    <source>
        <dbReference type="PROSITE" id="PS50977"/>
    </source>
</evidence>
<dbReference type="InterPro" id="IPR050109">
    <property type="entry name" value="HTH-type_TetR-like_transc_reg"/>
</dbReference>
<dbReference type="InterPro" id="IPR001647">
    <property type="entry name" value="HTH_TetR"/>
</dbReference>
<dbReference type="RefSeq" id="WP_277103938.1">
    <property type="nucleotide sequence ID" value="NZ_BAAAJS010000027.1"/>
</dbReference>
<keyword evidence="3" id="KW-0804">Transcription</keyword>
<evidence type="ECO:0000313" key="7">
    <source>
        <dbReference type="Proteomes" id="UP001183619"/>
    </source>
</evidence>
<dbReference type="InterPro" id="IPR009057">
    <property type="entry name" value="Homeodomain-like_sf"/>
</dbReference>
<feature type="DNA-binding region" description="H-T-H motif" evidence="4">
    <location>
        <begin position="34"/>
        <end position="53"/>
    </location>
</feature>
<gene>
    <name evidence="6" type="ORF">J2S37_001446</name>
</gene>
<evidence type="ECO:0000313" key="6">
    <source>
        <dbReference type="EMBL" id="MDR7354908.1"/>
    </source>
</evidence>
<dbReference type="SUPFAM" id="SSF46689">
    <property type="entry name" value="Homeodomain-like"/>
    <property type="match status" value="1"/>
</dbReference>
<dbReference type="PANTHER" id="PTHR30055">
    <property type="entry name" value="HTH-TYPE TRANSCRIPTIONAL REGULATOR RUTR"/>
    <property type="match status" value="1"/>
</dbReference>
<keyword evidence="2 4" id="KW-0238">DNA-binding</keyword>
<keyword evidence="7" id="KW-1185">Reference proteome</keyword>
<dbReference type="PROSITE" id="PS50977">
    <property type="entry name" value="HTH_TETR_2"/>
    <property type="match status" value="1"/>
</dbReference>
<dbReference type="Pfam" id="PF00440">
    <property type="entry name" value="TetR_N"/>
    <property type="match status" value="1"/>
</dbReference>
<feature type="domain" description="HTH tetR-type" evidence="5">
    <location>
        <begin position="11"/>
        <end position="71"/>
    </location>
</feature>
<proteinExistence type="predicted"/>
<evidence type="ECO:0000256" key="4">
    <source>
        <dbReference type="PROSITE-ProRule" id="PRU00335"/>
    </source>
</evidence>
<accession>A0ABU2B8G9</accession>
<comment type="caution">
    <text evidence="6">The sequence shown here is derived from an EMBL/GenBank/DDBJ whole genome shotgun (WGS) entry which is preliminary data.</text>
</comment>
<keyword evidence="1" id="KW-0805">Transcription regulation</keyword>
<dbReference type="PANTHER" id="PTHR30055:SF234">
    <property type="entry name" value="HTH-TYPE TRANSCRIPTIONAL REGULATOR BETI"/>
    <property type="match status" value="1"/>
</dbReference>
<evidence type="ECO:0000256" key="1">
    <source>
        <dbReference type="ARBA" id="ARBA00023015"/>
    </source>
</evidence>
<protein>
    <submittedName>
        <fullName evidence="6">AcrR family transcriptional regulator</fullName>
    </submittedName>
</protein>
<dbReference type="Gene3D" id="1.10.357.10">
    <property type="entry name" value="Tetracycline Repressor, domain 2"/>
    <property type="match status" value="1"/>
</dbReference>
<name>A0ABU2B8G9_9CORY</name>
<organism evidence="6 7">
    <name type="scientific">Corynebacterium felinum</name>
    <dbReference type="NCBI Taxonomy" id="131318"/>
    <lineage>
        <taxon>Bacteria</taxon>
        <taxon>Bacillati</taxon>
        <taxon>Actinomycetota</taxon>
        <taxon>Actinomycetes</taxon>
        <taxon>Mycobacteriales</taxon>
        <taxon>Corynebacteriaceae</taxon>
        <taxon>Corynebacterium</taxon>
    </lineage>
</organism>
<evidence type="ECO:0000256" key="2">
    <source>
        <dbReference type="ARBA" id="ARBA00023125"/>
    </source>
</evidence>
<evidence type="ECO:0000256" key="3">
    <source>
        <dbReference type="ARBA" id="ARBA00023163"/>
    </source>
</evidence>
<sequence>MMRRTRDELRQHNRNLLIEAAEAIFAQKGVAGASLDDVALRAGLTKGAVYSNFRSKGELILEVIKQRQRKTLEAQEFNEIRHEQKDDRERLLEWCDLWIKQVTDGKRNDYARLIFEFIPLALQEPDLKNQFLEYISPRPNSETQSPLPPNGPVGSLPVEDQFRILVAIDIGLAFLMLFDKDNVSPDLYKSTLLALSQLEA</sequence>
<dbReference type="PRINTS" id="PR00455">
    <property type="entry name" value="HTHTETR"/>
</dbReference>